<sequence>MKTVQDHLVDTLEELGQDELKKFKSKLNRFQVKEGYYRFPPGRLGKAEVLDLVQMLISYYKEDYAVKLTVEFLTDINMMVLAERLLKETGVADFCFASLLDSQCLASSSLSPI</sequence>
<reference evidence="2" key="1">
    <citation type="submission" date="2025-08" db="UniProtKB">
        <authorList>
            <consortium name="Ensembl"/>
        </authorList>
    </citation>
    <scope>IDENTIFICATION</scope>
</reference>
<dbReference type="CDD" id="cd08321">
    <property type="entry name" value="Pyrin_ASC-like"/>
    <property type="match status" value="1"/>
</dbReference>
<evidence type="ECO:0000313" key="2">
    <source>
        <dbReference type="Ensembl" id="ENSPCEP00000014401.1"/>
    </source>
</evidence>
<accession>A0A8C8S598</accession>
<feature type="domain" description="Pyrin" evidence="1">
    <location>
        <begin position="1"/>
        <end position="91"/>
    </location>
</feature>
<dbReference type="PROSITE" id="PS50824">
    <property type="entry name" value="DAPIN"/>
    <property type="match status" value="1"/>
</dbReference>
<dbReference type="SMART" id="SM01289">
    <property type="entry name" value="PYRIN"/>
    <property type="match status" value="1"/>
</dbReference>
<name>A0A8C8S598_9SAUR</name>
<dbReference type="Ensembl" id="ENSPCET00000014926.1">
    <property type="protein sequence ID" value="ENSPCEP00000014401.1"/>
    <property type="gene ID" value="ENSPCEG00000011423.1"/>
</dbReference>
<evidence type="ECO:0000259" key="1">
    <source>
        <dbReference type="PROSITE" id="PS50824"/>
    </source>
</evidence>
<dbReference type="SUPFAM" id="SSF47986">
    <property type="entry name" value="DEATH domain"/>
    <property type="match status" value="1"/>
</dbReference>
<protein>
    <recommendedName>
        <fullName evidence="1">Pyrin domain-containing protein</fullName>
    </recommendedName>
</protein>
<dbReference type="InterPro" id="IPR011029">
    <property type="entry name" value="DEATH-like_dom_sf"/>
</dbReference>
<dbReference type="Pfam" id="PF02758">
    <property type="entry name" value="PYRIN"/>
    <property type="match status" value="1"/>
</dbReference>
<organism evidence="2 3">
    <name type="scientific">Pelusios castaneus</name>
    <name type="common">West African mud turtle</name>
    <dbReference type="NCBI Taxonomy" id="367368"/>
    <lineage>
        <taxon>Eukaryota</taxon>
        <taxon>Metazoa</taxon>
        <taxon>Chordata</taxon>
        <taxon>Craniata</taxon>
        <taxon>Vertebrata</taxon>
        <taxon>Euteleostomi</taxon>
        <taxon>Archelosauria</taxon>
        <taxon>Testudinata</taxon>
        <taxon>Testudines</taxon>
        <taxon>Pleurodira</taxon>
        <taxon>Pelomedusidae</taxon>
        <taxon>Pelusios</taxon>
    </lineage>
</organism>
<dbReference type="Proteomes" id="UP000694393">
    <property type="component" value="Unplaced"/>
</dbReference>
<dbReference type="AlphaFoldDB" id="A0A8C8S598"/>
<evidence type="ECO:0000313" key="3">
    <source>
        <dbReference type="Proteomes" id="UP000694393"/>
    </source>
</evidence>
<dbReference type="Gene3D" id="1.10.533.10">
    <property type="entry name" value="Death Domain, Fas"/>
    <property type="match status" value="1"/>
</dbReference>
<keyword evidence="3" id="KW-1185">Reference proteome</keyword>
<proteinExistence type="predicted"/>
<dbReference type="InterPro" id="IPR004020">
    <property type="entry name" value="DAPIN"/>
</dbReference>
<reference evidence="2" key="2">
    <citation type="submission" date="2025-09" db="UniProtKB">
        <authorList>
            <consortium name="Ensembl"/>
        </authorList>
    </citation>
    <scope>IDENTIFICATION</scope>
</reference>